<dbReference type="NCBIfam" id="TIGR02097">
    <property type="entry name" value="yccV"/>
    <property type="match status" value="1"/>
</dbReference>
<dbReference type="Pfam" id="PF08755">
    <property type="entry name" value="YccV-like"/>
    <property type="match status" value="1"/>
</dbReference>
<evidence type="ECO:0000313" key="1">
    <source>
        <dbReference type="EMBL" id="CAD7239001.1"/>
    </source>
</evidence>
<dbReference type="EMBL" id="OB713494">
    <property type="protein sequence ID" value="CAD7239001.1"/>
    <property type="molecule type" value="Genomic_DNA"/>
</dbReference>
<dbReference type="OrthoDB" id="28868at2759"/>
<dbReference type="GO" id="GO:0003677">
    <property type="term" value="F:DNA binding"/>
    <property type="evidence" value="ECO:0007669"/>
    <property type="project" value="InterPro"/>
</dbReference>
<dbReference type="SUPFAM" id="SSF141255">
    <property type="entry name" value="YccV-like"/>
    <property type="match status" value="1"/>
</dbReference>
<accession>A0A7R8WY39</accession>
<protein>
    <submittedName>
        <fullName evidence="1">Uncharacterized protein</fullName>
    </submittedName>
</protein>
<dbReference type="AlphaFoldDB" id="A0A7R8WY39"/>
<sequence length="83" mass="9640">MTAADFYVGQIIHHKLFNYRGVIYDVDAEYSGTDAWYQTVAKSRPTRHQPWYHVLVDGEDSTTYVAQQNLSIVERNDPIEHPL</sequence>
<feature type="non-terminal residue" evidence="1">
    <location>
        <position position="83"/>
    </location>
</feature>
<proteinExistence type="predicted"/>
<dbReference type="Gene3D" id="2.30.30.390">
    <property type="entry name" value="Hemimethylated DNA-binding domain"/>
    <property type="match status" value="1"/>
</dbReference>
<dbReference type="SMART" id="SM00992">
    <property type="entry name" value="YccV-like"/>
    <property type="match status" value="1"/>
</dbReference>
<dbReference type="InterPro" id="IPR036623">
    <property type="entry name" value="Hemimethylated_DNA-bd_sf"/>
</dbReference>
<reference evidence="1" key="1">
    <citation type="submission" date="2020-11" db="EMBL/GenBank/DDBJ databases">
        <authorList>
            <person name="Tran Van P."/>
        </authorList>
    </citation>
    <scope>NUCLEOTIDE SEQUENCE</scope>
</reference>
<name>A0A7R8WY39_9CRUS</name>
<gene>
    <name evidence="1" type="ORF">CTOB1V02_LOCUS16816</name>
</gene>
<organism evidence="1">
    <name type="scientific">Cyprideis torosa</name>
    <dbReference type="NCBI Taxonomy" id="163714"/>
    <lineage>
        <taxon>Eukaryota</taxon>
        <taxon>Metazoa</taxon>
        <taxon>Ecdysozoa</taxon>
        <taxon>Arthropoda</taxon>
        <taxon>Crustacea</taxon>
        <taxon>Oligostraca</taxon>
        <taxon>Ostracoda</taxon>
        <taxon>Podocopa</taxon>
        <taxon>Podocopida</taxon>
        <taxon>Cytherocopina</taxon>
        <taxon>Cytheroidea</taxon>
        <taxon>Cytherideidae</taxon>
        <taxon>Cyprideis</taxon>
    </lineage>
</organism>
<dbReference type="InterPro" id="IPR011722">
    <property type="entry name" value="Hemimethylated_DNA-bd_dom"/>
</dbReference>